<accession>A0A8B0SUX4</accession>
<protein>
    <submittedName>
        <fullName evidence="1">IncF plasmid conjugative transfer protein TraG</fullName>
    </submittedName>
</protein>
<keyword evidence="1" id="KW-0614">Plasmid</keyword>
<organism evidence="1">
    <name type="scientific">Klebsiella pneumoniae</name>
    <dbReference type="NCBI Taxonomy" id="573"/>
    <lineage>
        <taxon>Bacteria</taxon>
        <taxon>Pseudomonadati</taxon>
        <taxon>Pseudomonadota</taxon>
        <taxon>Gammaproteobacteria</taxon>
        <taxon>Enterobacterales</taxon>
        <taxon>Enterobacteriaceae</taxon>
        <taxon>Klebsiella/Raoultella group</taxon>
        <taxon>Klebsiella</taxon>
        <taxon>Klebsiella pneumoniae complex</taxon>
    </lineage>
</organism>
<dbReference type="EMBL" id="MN956836">
    <property type="protein sequence ID" value="QTX14520.1"/>
    <property type="molecule type" value="Genomic_DNA"/>
</dbReference>
<name>A0A8B0SUX4_KLEPN</name>
<dbReference type="AlphaFoldDB" id="A0A8B0SUX4"/>
<geneLocation type="plasmid" evidence="1">
    <name>p17-15-vir-like</name>
</geneLocation>
<proteinExistence type="predicted"/>
<sequence>MSWGIVKKHGGCLLQCLQPFFSSSGLSATSQAASGVVDGNYSFANMQMENVSGYSWGTNSTTSFGQMSRQLANGGMSTQTRDGSMVWDSGGAMSKLPVDINVGRQIASAQQQMAREADVEPKARCMAITAA</sequence>
<reference evidence="1" key="1">
    <citation type="submission" date="2020-01" db="EMBL/GenBank/DDBJ databases">
        <authorList>
            <person name="Qin S."/>
        </authorList>
    </citation>
    <scope>NUCLEOTIDE SEQUENCE</scope>
    <source>
        <strain evidence="1">CVir17-16-YZ6g</strain>
        <plasmid evidence="1">p17-15-vir-like</plasmid>
    </source>
</reference>
<evidence type="ECO:0000313" key="1">
    <source>
        <dbReference type="EMBL" id="QTX14520.1"/>
    </source>
</evidence>